<reference evidence="2" key="1">
    <citation type="submission" date="2022-05" db="EMBL/GenBank/DDBJ databases">
        <authorList>
            <person name="Tuo L."/>
        </authorList>
    </citation>
    <scope>NUCLEOTIDE SEQUENCE</scope>
    <source>
        <strain evidence="2">BSK12Z-4</strain>
    </source>
</reference>
<evidence type="ECO:0000256" key="1">
    <source>
        <dbReference type="SAM" id="SignalP"/>
    </source>
</evidence>
<proteinExistence type="predicted"/>
<name>A0A9X2D9P3_9ACTN</name>
<evidence type="ECO:0000313" key="3">
    <source>
        <dbReference type="Proteomes" id="UP001139485"/>
    </source>
</evidence>
<comment type="caution">
    <text evidence="2">The sequence shown here is derived from an EMBL/GenBank/DDBJ whole genome shotgun (WGS) entry which is preliminary data.</text>
</comment>
<dbReference type="RefSeq" id="WP_250828264.1">
    <property type="nucleotide sequence ID" value="NZ_JAMOIL010000026.1"/>
</dbReference>
<dbReference type="EMBL" id="JAMOIL010000026">
    <property type="protein sequence ID" value="MCM0621945.1"/>
    <property type="molecule type" value="Genomic_DNA"/>
</dbReference>
<dbReference type="AlphaFoldDB" id="A0A9X2D9P3"/>
<evidence type="ECO:0000313" key="2">
    <source>
        <dbReference type="EMBL" id="MCM0621945.1"/>
    </source>
</evidence>
<feature type="chain" id="PRO_5040878623" description="Secreted protein" evidence="1">
    <location>
        <begin position="26"/>
        <end position="153"/>
    </location>
</feature>
<evidence type="ECO:0008006" key="4">
    <source>
        <dbReference type="Google" id="ProtNLM"/>
    </source>
</evidence>
<accession>A0A9X2D9P3</accession>
<dbReference type="Proteomes" id="UP001139485">
    <property type="component" value="Unassembled WGS sequence"/>
</dbReference>
<organism evidence="2 3">
    <name type="scientific">Nocardioides bruguierae</name>
    <dbReference type="NCBI Taxonomy" id="2945102"/>
    <lineage>
        <taxon>Bacteria</taxon>
        <taxon>Bacillati</taxon>
        <taxon>Actinomycetota</taxon>
        <taxon>Actinomycetes</taxon>
        <taxon>Propionibacteriales</taxon>
        <taxon>Nocardioidaceae</taxon>
        <taxon>Nocardioides</taxon>
    </lineage>
</organism>
<keyword evidence="1" id="KW-0732">Signal</keyword>
<keyword evidence="3" id="KW-1185">Reference proteome</keyword>
<protein>
    <recommendedName>
        <fullName evidence="4">Secreted protein</fullName>
    </recommendedName>
</protein>
<gene>
    <name evidence="2" type="ORF">M8330_16765</name>
</gene>
<feature type="signal peptide" evidence="1">
    <location>
        <begin position="1"/>
        <end position="25"/>
    </location>
</feature>
<sequence length="153" mass="16286">MMNLRTLIPAVIGAVAFLMPAAAIAGGGNAGSFAHPFYNSDSSAKLAQGTWRFDCWAEANCDSPTIPGFYYYGKLKDSAADGDWVYTDGKIDGYGWAHSASAENHDGSDSPAISIAQKVSYSDPPGKGKIQVCRHRTGLIPNVCTASNWKYAD</sequence>